<name>A0A7C4L2E7_9CHLR</name>
<evidence type="ECO:0000313" key="1">
    <source>
        <dbReference type="EMBL" id="HGS87883.1"/>
    </source>
</evidence>
<organism evidence="1">
    <name type="scientific">Bellilinea caldifistulae</name>
    <dbReference type="NCBI Taxonomy" id="360411"/>
    <lineage>
        <taxon>Bacteria</taxon>
        <taxon>Bacillati</taxon>
        <taxon>Chloroflexota</taxon>
        <taxon>Anaerolineae</taxon>
        <taxon>Anaerolineales</taxon>
        <taxon>Anaerolineaceae</taxon>
        <taxon>Bellilinea</taxon>
    </lineage>
</organism>
<sequence length="133" mass="14715">MPEPEKVTINLSVVDLGQIDVLVEEGYYSSRTDFLRTAARAQLEKQSEALNQIVRRRGLTIGVVHLNRAELEEHFQKGESLDVRVVGMLAIDAEVPPQLAGAVIRNLQVYGVVRATRAVRAALGIKERRSPAD</sequence>
<dbReference type="EMBL" id="DSXR01000096">
    <property type="protein sequence ID" value="HGS87883.1"/>
    <property type="molecule type" value="Genomic_DNA"/>
</dbReference>
<dbReference type="SUPFAM" id="SSF47598">
    <property type="entry name" value="Ribbon-helix-helix"/>
    <property type="match status" value="1"/>
</dbReference>
<dbReference type="GO" id="GO:0006355">
    <property type="term" value="P:regulation of DNA-templated transcription"/>
    <property type="evidence" value="ECO:0007669"/>
    <property type="project" value="InterPro"/>
</dbReference>
<dbReference type="PANTHER" id="PTHR36215">
    <property type="entry name" value="BLL4998 PROTEIN"/>
    <property type="match status" value="1"/>
</dbReference>
<dbReference type="InterPro" id="IPR041088">
    <property type="entry name" value="RHH_8"/>
</dbReference>
<proteinExistence type="predicted"/>
<dbReference type="InterPro" id="IPR010985">
    <property type="entry name" value="Ribbon_hlx_hlx"/>
</dbReference>
<accession>A0A7C4L2E7</accession>
<gene>
    <name evidence="1" type="ORF">ENT17_09725</name>
</gene>
<comment type="caution">
    <text evidence="1">The sequence shown here is derived from an EMBL/GenBank/DDBJ whole genome shotgun (WGS) entry which is preliminary data.</text>
</comment>
<dbReference type="PANTHER" id="PTHR36215:SF1">
    <property type="entry name" value="BLL4998 PROTEIN"/>
    <property type="match status" value="1"/>
</dbReference>
<protein>
    <submittedName>
        <fullName evidence="1">CopG family transcriptional regulator</fullName>
    </submittedName>
</protein>
<dbReference type="Pfam" id="PF17723">
    <property type="entry name" value="RHH_8"/>
    <property type="match status" value="1"/>
</dbReference>
<dbReference type="AlphaFoldDB" id="A0A7C4L2E7"/>
<dbReference type="CDD" id="cd22231">
    <property type="entry name" value="RHH_NikR_HicB-like"/>
    <property type="match status" value="1"/>
</dbReference>
<reference evidence="1" key="1">
    <citation type="journal article" date="2020" name="mSystems">
        <title>Genome- and Community-Level Interaction Insights into Carbon Utilization and Element Cycling Functions of Hydrothermarchaeota in Hydrothermal Sediment.</title>
        <authorList>
            <person name="Zhou Z."/>
            <person name="Liu Y."/>
            <person name="Xu W."/>
            <person name="Pan J."/>
            <person name="Luo Z.H."/>
            <person name="Li M."/>
        </authorList>
    </citation>
    <scope>NUCLEOTIDE SEQUENCE [LARGE SCALE GENOMIC DNA]</scope>
    <source>
        <strain evidence="1">SpSt-556</strain>
    </source>
</reference>